<reference evidence="8 9" key="1">
    <citation type="journal article" date="2012" name="J. Bacteriol.">
        <title>Genome Sequence of Gallaecimonas xiamenensis Type Strain 3-C-1.</title>
        <authorList>
            <person name="Lai Q."/>
            <person name="Wang L."/>
            <person name="Wang W."/>
            <person name="Shao Z."/>
        </authorList>
    </citation>
    <scope>NUCLEOTIDE SEQUENCE [LARGE SCALE GENOMIC DNA]</scope>
    <source>
        <strain evidence="8 9">3-C-1</strain>
    </source>
</reference>
<dbReference type="PROSITE" id="PS50887">
    <property type="entry name" value="GGDEF"/>
    <property type="match status" value="1"/>
</dbReference>
<dbReference type="GO" id="GO:0052621">
    <property type="term" value="F:diguanylate cyclase activity"/>
    <property type="evidence" value="ECO:0007669"/>
    <property type="project" value="UniProtKB-EC"/>
</dbReference>
<evidence type="ECO:0000256" key="4">
    <source>
        <dbReference type="ARBA" id="ARBA00034247"/>
    </source>
</evidence>
<dbReference type="SMART" id="SM00267">
    <property type="entry name" value="GGDEF"/>
    <property type="match status" value="1"/>
</dbReference>
<dbReference type="eggNOG" id="COG3706">
    <property type="taxonomic scope" value="Bacteria"/>
</dbReference>
<evidence type="ECO:0000259" key="5">
    <source>
        <dbReference type="PROSITE" id="PS50112"/>
    </source>
</evidence>
<dbReference type="STRING" id="745411.B3C1_14922"/>
<dbReference type="NCBIfam" id="TIGR00254">
    <property type="entry name" value="GGDEF"/>
    <property type="match status" value="1"/>
</dbReference>
<keyword evidence="9" id="KW-1185">Reference proteome</keyword>
<feature type="domain" description="PAC" evidence="6">
    <location>
        <begin position="210"/>
        <end position="263"/>
    </location>
</feature>
<dbReference type="InterPro" id="IPR029787">
    <property type="entry name" value="Nucleotide_cyclase"/>
</dbReference>
<dbReference type="Gene3D" id="3.30.70.270">
    <property type="match status" value="1"/>
</dbReference>
<dbReference type="Pfam" id="PF08448">
    <property type="entry name" value="PAS_4"/>
    <property type="match status" value="1"/>
</dbReference>
<dbReference type="InterPro" id="IPR035965">
    <property type="entry name" value="PAS-like_dom_sf"/>
</dbReference>
<dbReference type="PANTHER" id="PTHR45138:SF9">
    <property type="entry name" value="DIGUANYLATE CYCLASE DGCM-RELATED"/>
    <property type="match status" value="1"/>
</dbReference>
<feature type="domain" description="PAS" evidence="5">
    <location>
        <begin position="275"/>
        <end position="333"/>
    </location>
</feature>
<dbReference type="InterPro" id="IPR043128">
    <property type="entry name" value="Rev_trsase/Diguanyl_cyclase"/>
</dbReference>
<evidence type="ECO:0000256" key="1">
    <source>
        <dbReference type="ARBA" id="ARBA00001946"/>
    </source>
</evidence>
<feature type="domain" description="GGDEF" evidence="7">
    <location>
        <begin position="418"/>
        <end position="551"/>
    </location>
</feature>
<evidence type="ECO:0000313" key="8">
    <source>
        <dbReference type="EMBL" id="EKE69596.1"/>
    </source>
</evidence>
<dbReference type="PROSITE" id="PS50112">
    <property type="entry name" value="PAS"/>
    <property type="match status" value="2"/>
</dbReference>
<dbReference type="InterPro" id="IPR013655">
    <property type="entry name" value="PAS_fold_3"/>
</dbReference>
<dbReference type="SMART" id="SM00091">
    <property type="entry name" value="PAS"/>
    <property type="match status" value="3"/>
</dbReference>
<accession>K2IHL7</accession>
<evidence type="ECO:0000259" key="7">
    <source>
        <dbReference type="PROSITE" id="PS50887"/>
    </source>
</evidence>
<dbReference type="FunFam" id="3.30.70.270:FF:000001">
    <property type="entry name" value="Diguanylate cyclase domain protein"/>
    <property type="match status" value="1"/>
</dbReference>
<dbReference type="RefSeq" id="WP_008485839.1">
    <property type="nucleotide sequence ID" value="NZ_AMRI01000023.1"/>
</dbReference>
<name>K2IHL7_9GAMM</name>
<dbReference type="EMBL" id="AMRI01000023">
    <property type="protein sequence ID" value="EKE69596.1"/>
    <property type="molecule type" value="Genomic_DNA"/>
</dbReference>
<dbReference type="CDD" id="cd00130">
    <property type="entry name" value="PAS"/>
    <property type="match status" value="2"/>
</dbReference>
<evidence type="ECO:0000313" key="9">
    <source>
        <dbReference type="Proteomes" id="UP000006755"/>
    </source>
</evidence>
<dbReference type="Gene3D" id="3.30.450.20">
    <property type="entry name" value="PAS domain"/>
    <property type="match status" value="3"/>
</dbReference>
<feature type="domain" description="PAS" evidence="5">
    <location>
        <begin position="133"/>
        <end position="191"/>
    </location>
</feature>
<dbReference type="InterPro" id="IPR000700">
    <property type="entry name" value="PAS-assoc_C"/>
</dbReference>
<dbReference type="Pfam" id="PF00990">
    <property type="entry name" value="GGDEF"/>
    <property type="match status" value="1"/>
</dbReference>
<sequence>MHPFIDFLNASDELAQISEQLSEGVLVANRQGLVHFANKAARRALGNDNLLEQPLAQLLPWLSPYLEKLDFDQPRPDRSPLVSALPVALDSEGRHLRLNLSYLLASNRQPKALLVLIKDVTLSVRDRERLQSQKTRLETIIDGTRAGTWEWNVQTGENIINERWAQMLGYTKAELEPTTEATFQSFVHPDDWVGTSAKVKRHFDGELPFYDHVCRMRHRDGHWIWVHDRGRLTSRTADGKPLWVTGTHIDITDSKEAEERLSKLAKTIPGLIYQYALDRDGHSWFPYASEGIRDIYGLSPQQVQDDASLVFDRVHPDDQDALAQSISLSANSLNKWHCQYRVCFDGKEQWLEGNSIPELLDDGTVLWHGLITDITERKHLEEQLRTLSLTDELTGLYNRRHLFQALEDAYQRHQRYQTPCSVLLIDVDHFKQINDNHGHHVGDAVLKRLADLFREKLRVTDLAGRLGGEEFLVLLGDTTLEGAKKAAELLCQAFAVLDLPGDDGLPFRATLSIGVASLGQEDDEVSTLVSRADKAVYRAKHQGRNRVCLAH</sequence>
<dbReference type="InterPro" id="IPR000014">
    <property type="entry name" value="PAS"/>
</dbReference>
<dbReference type="InterPro" id="IPR000160">
    <property type="entry name" value="GGDEF_dom"/>
</dbReference>
<evidence type="ECO:0000256" key="3">
    <source>
        <dbReference type="ARBA" id="ARBA00012528"/>
    </source>
</evidence>
<dbReference type="GO" id="GO:1902201">
    <property type="term" value="P:negative regulation of bacterial-type flagellum-dependent cell motility"/>
    <property type="evidence" value="ECO:0007669"/>
    <property type="project" value="TreeGrafter"/>
</dbReference>
<organism evidence="8 9">
    <name type="scientific">Gallaecimonas xiamenensis 3-C-1</name>
    <dbReference type="NCBI Taxonomy" id="745411"/>
    <lineage>
        <taxon>Bacteria</taxon>
        <taxon>Pseudomonadati</taxon>
        <taxon>Pseudomonadota</taxon>
        <taxon>Gammaproteobacteria</taxon>
        <taxon>Enterobacterales</taxon>
        <taxon>Gallaecimonadaceae</taxon>
        <taxon>Gallaecimonas</taxon>
    </lineage>
</organism>
<protein>
    <recommendedName>
        <fullName evidence="3">diguanylate cyclase</fullName>
        <ecNumber evidence="3">2.7.7.65</ecNumber>
    </recommendedName>
</protein>
<dbReference type="InterPro" id="IPR050469">
    <property type="entry name" value="Diguanylate_Cyclase"/>
</dbReference>
<dbReference type="SMART" id="SM00086">
    <property type="entry name" value="PAC"/>
    <property type="match status" value="2"/>
</dbReference>
<comment type="cofactor">
    <cofactor evidence="1">
        <name>Mg(2+)</name>
        <dbReference type="ChEBI" id="CHEBI:18420"/>
    </cofactor>
</comment>
<dbReference type="NCBIfam" id="TIGR00229">
    <property type="entry name" value="sensory_box"/>
    <property type="match status" value="2"/>
</dbReference>
<dbReference type="Proteomes" id="UP000006755">
    <property type="component" value="Unassembled WGS sequence"/>
</dbReference>
<dbReference type="SUPFAM" id="SSF55073">
    <property type="entry name" value="Nucleotide cyclase"/>
    <property type="match status" value="1"/>
</dbReference>
<evidence type="ECO:0000256" key="2">
    <source>
        <dbReference type="ARBA" id="ARBA00004665"/>
    </source>
</evidence>
<comment type="caution">
    <text evidence="8">The sequence shown here is derived from an EMBL/GenBank/DDBJ whole genome shotgun (WGS) entry which is preliminary data.</text>
</comment>
<dbReference type="GO" id="GO:0043709">
    <property type="term" value="P:cell adhesion involved in single-species biofilm formation"/>
    <property type="evidence" value="ECO:0007669"/>
    <property type="project" value="TreeGrafter"/>
</dbReference>
<dbReference type="PROSITE" id="PS50113">
    <property type="entry name" value="PAC"/>
    <property type="match status" value="2"/>
</dbReference>
<dbReference type="Pfam" id="PF08447">
    <property type="entry name" value="PAS_3"/>
    <property type="match status" value="2"/>
</dbReference>
<evidence type="ECO:0000259" key="6">
    <source>
        <dbReference type="PROSITE" id="PS50113"/>
    </source>
</evidence>
<dbReference type="AlphaFoldDB" id="K2IHL7"/>
<dbReference type="EC" id="2.7.7.65" evidence="3"/>
<dbReference type="InterPro" id="IPR013656">
    <property type="entry name" value="PAS_4"/>
</dbReference>
<proteinExistence type="predicted"/>
<comment type="catalytic activity">
    <reaction evidence="4">
        <text>2 GTP = 3',3'-c-di-GMP + 2 diphosphate</text>
        <dbReference type="Rhea" id="RHEA:24898"/>
        <dbReference type="ChEBI" id="CHEBI:33019"/>
        <dbReference type="ChEBI" id="CHEBI:37565"/>
        <dbReference type="ChEBI" id="CHEBI:58805"/>
        <dbReference type="EC" id="2.7.7.65"/>
    </reaction>
</comment>
<dbReference type="SUPFAM" id="SSF55785">
    <property type="entry name" value="PYP-like sensor domain (PAS domain)"/>
    <property type="match status" value="3"/>
</dbReference>
<gene>
    <name evidence="8" type="ORF">B3C1_14922</name>
</gene>
<comment type="pathway">
    <text evidence="2">Purine metabolism; 3',5'-cyclic di-GMP biosynthesis.</text>
</comment>
<dbReference type="CDD" id="cd01949">
    <property type="entry name" value="GGDEF"/>
    <property type="match status" value="1"/>
</dbReference>
<dbReference type="PANTHER" id="PTHR45138">
    <property type="entry name" value="REGULATORY COMPONENTS OF SENSORY TRANSDUCTION SYSTEM"/>
    <property type="match status" value="1"/>
</dbReference>
<dbReference type="InterPro" id="IPR001610">
    <property type="entry name" value="PAC"/>
</dbReference>
<feature type="domain" description="PAC" evidence="6">
    <location>
        <begin position="334"/>
        <end position="386"/>
    </location>
</feature>
<dbReference type="GO" id="GO:0005886">
    <property type="term" value="C:plasma membrane"/>
    <property type="evidence" value="ECO:0007669"/>
    <property type="project" value="TreeGrafter"/>
</dbReference>